<dbReference type="Proteomes" id="UP000609531">
    <property type="component" value="Unassembled WGS sequence"/>
</dbReference>
<dbReference type="InterPro" id="IPR002933">
    <property type="entry name" value="Peptidase_M20"/>
</dbReference>
<feature type="binding site" evidence="3">
    <location>
        <position position="193"/>
    </location>
    <ligand>
        <name>Zn(2+)</name>
        <dbReference type="ChEBI" id="CHEBI:29105"/>
        <label>1</label>
    </ligand>
</feature>
<comment type="cofactor">
    <cofactor evidence="3">
        <name>Zn(2+)</name>
        <dbReference type="ChEBI" id="CHEBI:29105"/>
    </cofactor>
    <text evidence="3">Binds 2 Zn(2+) ions per subunit.</text>
</comment>
<dbReference type="PIRSF" id="PIRSF001235">
    <property type="entry name" value="Amidase_carbamoylase"/>
    <property type="match status" value="1"/>
</dbReference>
<dbReference type="AlphaFoldDB" id="A0A934MF27"/>
<keyword evidence="3" id="KW-0479">Metal-binding</keyword>
<dbReference type="SUPFAM" id="SSF55031">
    <property type="entry name" value="Bacterial exopeptidase dimerisation domain"/>
    <property type="match status" value="1"/>
</dbReference>
<evidence type="ECO:0000256" key="1">
    <source>
        <dbReference type="ARBA" id="ARBA00006153"/>
    </source>
</evidence>
<feature type="binding site" evidence="3">
    <location>
        <position position="385"/>
    </location>
    <ligand>
        <name>Zn(2+)</name>
        <dbReference type="ChEBI" id="CHEBI:29105"/>
        <label>2</label>
    </ligand>
</feature>
<organism evidence="4 5">
    <name type="scientific">Acuticoccus mangrovi</name>
    <dbReference type="NCBI Taxonomy" id="2796142"/>
    <lineage>
        <taxon>Bacteria</taxon>
        <taxon>Pseudomonadati</taxon>
        <taxon>Pseudomonadota</taxon>
        <taxon>Alphaproteobacteria</taxon>
        <taxon>Hyphomicrobiales</taxon>
        <taxon>Amorphaceae</taxon>
        <taxon>Acuticoccus</taxon>
    </lineage>
</organism>
<dbReference type="InterPro" id="IPR036264">
    <property type="entry name" value="Bact_exopeptidase_dim_dom"/>
</dbReference>
<keyword evidence="3" id="KW-0862">Zinc</keyword>
<dbReference type="Gene3D" id="3.40.630.10">
    <property type="entry name" value="Zn peptidases"/>
    <property type="match status" value="1"/>
</dbReference>
<dbReference type="InterPro" id="IPR010158">
    <property type="entry name" value="Amidase_Cbmase"/>
</dbReference>
<name>A0A934MF27_9HYPH</name>
<feature type="binding site" evidence="3">
    <location>
        <position position="95"/>
    </location>
    <ligand>
        <name>Zn(2+)</name>
        <dbReference type="ChEBI" id="CHEBI:29105"/>
        <label>2</label>
    </ligand>
</feature>
<dbReference type="Pfam" id="PF01546">
    <property type="entry name" value="Peptidase_M20"/>
    <property type="match status" value="1"/>
</dbReference>
<evidence type="ECO:0000313" key="5">
    <source>
        <dbReference type="Proteomes" id="UP000609531"/>
    </source>
</evidence>
<sequence>MTTAKPTPDSARLRALFDAVNAFGLDAETGGFDRPAFSPADMEARAFFADEMRRDGLEVAMDGAGNVCGRFGPAAGPVVMIGSHLDTVPSGGAFDGTVGCAVALECVRALRDAQIVPRVAVEVVATADEEGRFGGMLGSQALVGTASPAWVERARDADGVRLADAMRAAGLDPAAIPSARRAPGSVAAFLEMHIEQGPVLEAEGLPIGLANVVSGVCVLAVTLTGTANHSGTTPMDLRRDAFTGLAKVGAALPGLARRGTRETRLTIGHVELVPNAPHTIAGEAHFTVIIRDTDRTAVRVMKAEVEGLVDRVAEEHDLGVHFDERSWIDPTPLDANLLATVQAEAAALGLPAKPMASGAGHDAQTMAALCPSALVFVPSRDGISHAPQEWTDWADIERGALLMLRTLATLVA</sequence>
<dbReference type="CDD" id="cd03884">
    <property type="entry name" value="M20_bAS"/>
    <property type="match status" value="1"/>
</dbReference>
<evidence type="ECO:0000313" key="4">
    <source>
        <dbReference type="EMBL" id="MBJ3775018.1"/>
    </source>
</evidence>
<dbReference type="GO" id="GO:0016813">
    <property type="term" value="F:hydrolase activity, acting on carbon-nitrogen (but not peptide) bonds, in linear amidines"/>
    <property type="evidence" value="ECO:0007669"/>
    <property type="project" value="InterPro"/>
</dbReference>
<reference evidence="4" key="1">
    <citation type="submission" date="2020-12" db="EMBL/GenBank/DDBJ databases">
        <title>Bacterial taxonomy.</title>
        <authorList>
            <person name="Pan X."/>
        </authorList>
    </citation>
    <scope>NUCLEOTIDE SEQUENCE</scope>
    <source>
        <strain evidence="4">B2012</strain>
    </source>
</reference>
<gene>
    <name evidence="4" type="ORF">JCR33_04925</name>
</gene>
<dbReference type="SUPFAM" id="SSF53187">
    <property type="entry name" value="Zn-dependent exopeptidases"/>
    <property type="match status" value="1"/>
</dbReference>
<feature type="binding site" evidence="3">
    <location>
        <position position="95"/>
    </location>
    <ligand>
        <name>Zn(2+)</name>
        <dbReference type="ChEBI" id="CHEBI:29105"/>
        <label>1</label>
    </ligand>
</feature>
<dbReference type="NCBIfam" id="TIGR01879">
    <property type="entry name" value="hydantase"/>
    <property type="match status" value="1"/>
</dbReference>
<evidence type="ECO:0000256" key="3">
    <source>
        <dbReference type="PIRSR" id="PIRSR001235-1"/>
    </source>
</evidence>
<proteinExistence type="inferred from homology"/>
<dbReference type="PANTHER" id="PTHR32494:SF5">
    <property type="entry name" value="ALLANTOATE AMIDOHYDROLASE"/>
    <property type="match status" value="1"/>
</dbReference>
<dbReference type="PROSITE" id="PS00758">
    <property type="entry name" value="ARGE_DAPE_CPG2_1"/>
    <property type="match status" value="1"/>
</dbReference>
<dbReference type="NCBIfam" id="NF006771">
    <property type="entry name" value="PRK09290.1-5"/>
    <property type="match status" value="1"/>
</dbReference>
<feature type="binding site" evidence="3">
    <location>
        <position position="84"/>
    </location>
    <ligand>
        <name>Zn(2+)</name>
        <dbReference type="ChEBI" id="CHEBI:29105"/>
        <label>1</label>
    </ligand>
</feature>
<dbReference type="PANTHER" id="PTHR32494">
    <property type="entry name" value="ALLANTOATE DEIMINASE-RELATED"/>
    <property type="match status" value="1"/>
</dbReference>
<keyword evidence="2 4" id="KW-0378">Hydrolase</keyword>
<evidence type="ECO:0000256" key="2">
    <source>
        <dbReference type="ARBA" id="ARBA00022801"/>
    </source>
</evidence>
<dbReference type="Gene3D" id="3.30.70.360">
    <property type="match status" value="1"/>
</dbReference>
<dbReference type="RefSeq" id="WP_198880913.1">
    <property type="nucleotide sequence ID" value="NZ_JAEKJA010000003.1"/>
</dbReference>
<protein>
    <submittedName>
        <fullName evidence="4">Zn-dependent hydrolase</fullName>
    </submittedName>
</protein>
<accession>A0A934MF27</accession>
<keyword evidence="5" id="KW-1185">Reference proteome</keyword>
<dbReference type="EMBL" id="JAEKJA010000003">
    <property type="protein sequence ID" value="MBJ3775018.1"/>
    <property type="molecule type" value="Genomic_DNA"/>
</dbReference>
<feature type="binding site" evidence="3">
    <location>
        <position position="130"/>
    </location>
    <ligand>
        <name>Zn(2+)</name>
        <dbReference type="ChEBI" id="CHEBI:29105"/>
        <label>2</label>
    </ligand>
</feature>
<dbReference type="GO" id="GO:0046872">
    <property type="term" value="F:metal ion binding"/>
    <property type="evidence" value="ECO:0007669"/>
    <property type="project" value="UniProtKB-KW"/>
</dbReference>
<dbReference type="InterPro" id="IPR001261">
    <property type="entry name" value="ArgE/DapE_CS"/>
</dbReference>
<comment type="similarity">
    <text evidence="1">Belongs to the peptidase M20 family.</text>
</comment>
<comment type="caution">
    <text evidence="4">The sequence shown here is derived from an EMBL/GenBank/DDBJ whole genome shotgun (WGS) entry which is preliminary data.</text>
</comment>